<evidence type="ECO:0000256" key="3">
    <source>
        <dbReference type="ARBA" id="ARBA00016205"/>
    </source>
</evidence>
<keyword evidence="11" id="KW-1185">Reference proteome</keyword>
<evidence type="ECO:0000256" key="5">
    <source>
        <dbReference type="ARBA" id="ARBA00023295"/>
    </source>
</evidence>
<dbReference type="RefSeq" id="WP_310281189.1">
    <property type="nucleotide sequence ID" value="NZ_JAVDWQ010000006.1"/>
</dbReference>
<comment type="similarity">
    <text evidence="1">Belongs to the glycosyl hydrolase 2 family.</text>
</comment>
<dbReference type="Gene3D" id="2.60.120.260">
    <property type="entry name" value="Galactose-binding domain-like"/>
    <property type="match status" value="1"/>
</dbReference>
<gene>
    <name evidence="10" type="ORF">J2W48_002228</name>
</gene>
<dbReference type="InterPro" id="IPR036156">
    <property type="entry name" value="Beta-gal/glucu_dom_sf"/>
</dbReference>
<evidence type="ECO:0000259" key="8">
    <source>
        <dbReference type="Pfam" id="PF02836"/>
    </source>
</evidence>
<reference evidence="10 11" key="1">
    <citation type="submission" date="2023-07" db="EMBL/GenBank/DDBJ databases">
        <title>Sorghum-associated microbial communities from plants grown in Nebraska, USA.</title>
        <authorList>
            <person name="Schachtman D."/>
        </authorList>
    </citation>
    <scope>NUCLEOTIDE SEQUENCE [LARGE SCALE GENOMIC DNA]</scope>
    <source>
        <strain evidence="10 11">4129</strain>
    </source>
</reference>
<evidence type="ECO:0000313" key="11">
    <source>
        <dbReference type="Proteomes" id="UP001269081"/>
    </source>
</evidence>
<feature type="domain" description="Glycosyl hydrolases family 2 sugar binding" evidence="9">
    <location>
        <begin position="39"/>
        <end position="197"/>
    </location>
</feature>
<evidence type="ECO:0000313" key="10">
    <source>
        <dbReference type="EMBL" id="MDR7210288.1"/>
    </source>
</evidence>
<dbReference type="Pfam" id="PF02837">
    <property type="entry name" value="Glyco_hydro_2_N"/>
    <property type="match status" value="1"/>
</dbReference>
<dbReference type="InterPro" id="IPR006102">
    <property type="entry name" value="Ig-like_GH2"/>
</dbReference>
<dbReference type="InterPro" id="IPR013783">
    <property type="entry name" value="Ig-like_fold"/>
</dbReference>
<dbReference type="InterPro" id="IPR008979">
    <property type="entry name" value="Galactose-bd-like_sf"/>
</dbReference>
<dbReference type="InterPro" id="IPR006104">
    <property type="entry name" value="Glyco_hydro_2_N"/>
</dbReference>
<dbReference type="PRINTS" id="PR00132">
    <property type="entry name" value="GLHYDRLASE2"/>
</dbReference>
<keyword evidence="4 10" id="KW-0378">Hydrolase</keyword>
<dbReference type="SUPFAM" id="SSF49785">
    <property type="entry name" value="Galactose-binding domain-like"/>
    <property type="match status" value="1"/>
</dbReference>
<feature type="domain" description="Glycoside hydrolase family 2 catalytic" evidence="8">
    <location>
        <begin position="294"/>
        <end position="540"/>
    </location>
</feature>
<dbReference type="EC" id="3.2.1.31" evidence="2"/>
<sequence>MNQLRKILRLSMILSTVISAGITNAQTAMVNFESRNSTSLNGKWKIMLDQGNIGDWKKFWIEPKPEKKTDFFEYSFDGAPELNVPGDFNSQLCELTFYEGTVWYKKKVTVLKQKNSRQFLYFGAVNYIADVYLNEEKLGSHEGGFTPFQFEVTDKLKDGDNTIIIKVDNRRLGNGIPGYGYDWLNYGGITRDVEIIQTQRTYIHDYFIQLKKGSLNDVSGWIQLNGEKPNQKITVRIPELNIVYRTKTNNSGYAKLEFSSQFKLWSPETPKLYKVIVESETDSIVDEIGFRSIETKGSEILLNKKPVFLKAVNIHEENPMKKARAFSLEDVRILLNSAKELGCNMVRLAHYPHSENMIKEAEKMGLMVWSELPVYQHIKFDDSLVPQKIELMLQEMISRDKNRCGVVIWSLSNETYSGTPNRDKALIDLTKKCREIDPARLVTHVINTQGYTNNSFNVWDPLYNYSDLIAINEYIGWYIPWQGKPSEVKWKIDFSNKPVFISEFGGEALYGNRNDPPDQASSWSEQYQEQIYKNQIEMFNTIPNLSGVCPWILYDYRSLGRMNPMYQKGYNRKGLISENGEKKKAWYIMNEYYKNN</sequence>
<dbReference type="Pfam" id="PF00703">
    <property type="entry name" value="Glyco_hydro_2"/>
    <property type="match status" value="1"/>
</dbReference>
<dbReference type="Gene3D" id="2.60.40.10">
    <property type="entry name" value="Immunoglobulins"/>
    <property type="match status" value="1"/>
</dbReference>
<proteinExistence type="inferred from homology"/>
<dbReference type="PANTHER" id="PTHR10066">
    <property type="entry name" value="BETA-GLUCURONIDASE"/>
    <property type="match status" value="1"/>
</dbReference>
<feature type="signal peptide" evidence="6">
    <location>
        <begin position="1"/>
        <end position="25"/>
    </location>
</feature>
<evidence type="ECO:0000259" key="7">
    <source>
        <dbReference type="Pfam" id="PF00703"/>
    </source>
</evidence>
<feature type="domain" description="Glycoside hydrolase family 2 immunoglobulin-like beta-sandwich" evidence="7">
    <location>
        <begin position="201"/>
        <end position="291"/>
    </location>
</feature>
<dbReference type="SUPFAM" id="SSF51445">
    <property type="entry name" value="(Trans)glycosidases"/>
    <property type="match status" value="1"/>
</dbReference>
<evidence type="ECO:0000256" key="6">
    <source>
        <dbReference type="SAM" id="SignalP"/>
    </source>
</evidence>
<evidence type="ECO:0000259" key="9">
    <source>
        <dbReference type="Pfam" id="PF02837"/>
    </source>
</evidence>
<organism evidence="10 11">
    <name type="scientific">Flavobacterium piscis</name>
    <dbReference type="NCBI Taxonomy" id="1114874"/>
    <lineage>
        <taxon>Bacteria</taxon>
        <taxon>Pseudomonadati</taxon>
        <taxon>Bacteroidota</taxon>
        <taxon>Flavobacteriia</taxon>
        <taxon>Flavobacteriales</taxon>
        <taxon>Flavobacteriaceae</taxon>
        <taxon>Flavobacterium</taxon>
    </lineage>
</organism>
<dbReference type="InterPro" id="IPR017853">
    <property type="entry name" value="GH"/>
</dbReference>
<evidence type="ECO:0000256" key="2">
    <source>
        <dbReference type="ARBA" id="ARBA00012761"/>
    </source>
</evidence>
<dbReference type="SUPFAM" id="SSF49303">
    <property type="entry name" value="beta-Galactosidase/glucuronidase domain"/>
    <property type="match status" value="1"/>
</dbReference>
<dbReference type="Proteomes" id="UP001269081">
    <property type="component" value="Unassembled WGS sequence"/>
</dbReference>
<dbReference type="PANTHER" id="PTHR10066:SF67">
    <property type="entry name" value="BETA-GLUCURONIDASE"/>
    <property type="match status" value="1"/>
</dbReference>
<evidence type="ECO:0000256" key="1">
    <source>
        <dbReference type="ARBA" id="ARBA00007401"/>
    </source>
</evidence>
<name>A0ABU1Y874_9FLAO</name>
<dbReference type="InterPro" id="IPR006103">
    <property type="entry name" value="Glyco_hydro_2_cat"/>
</dbReference>
<dbReference type="EMBL" id="JAVDWQ010000006">
    <property type="protein sequence ID" value="MDR7210288.1"/>
    <property type="molecule type" value="Genomic_DNA"/>
</dbReference>
<dbReference type="Gene3D" id="3.20.20.80">
    <property type="entry name" value="Glycosidases"/>
    <property type="match status" value="1"/>
</dbReference>
<dbReference type="GO" id="GO:0004566">
    <property type="term" value="F:beta-glucuronidase activity"/>
    <property type="evidence" value="ECO:0007669"/>
    <property type="project" value="UniProtKB-EC"/>
</dbReference>
<evidence type="ECO:0000256" key="4">
    <source>
        <dbReference type="ARBA" id="ARBA00022801"/>
    </source>
</evidence>
<keyword evidence="6" id="KW-0732">Signal</keyword>
<protein>
    <recommendedName>
        <fullName evidence="3">Beta-glucuronidase</fullName>
        <ecNumber evidence="2">3.2.1.31</ecNumber>
    </recommendedName>
</protein>
<dbReference type="Pfam" id="PF02836">
    <property type="entry name" value="Glyco_hydro_2_C"/>
    <property type="match status" value="1"/>
</dbReference>
<feature type="chain" id="PRO_5046590578" description="Beta-glucuronidase" evidence="6">
    <location>
        <begin position="26"/>
        <end position="596"/>
    </location>
</feature>
<comment type="caution">
    <text evidence="10">The sequence shown here is derived from an EMBL/GenBank/DDBJ whole genome shotgun (WGS) entry which is preliminary data.</text>
</comment>
<accession>A0ABU1Y874</accession>
<keyword evidence="5 10" id="KW-0326">Glycosidase</keyword>
<dbReference type="InterPro" id="IPR006101">
    <property type="entry name" value="Glyco_hydro_2"/>
</dbReference>